<name>A0A382L9V1_9ZZZZ</name>
<evidence type="ECO:0000313" key="2">
    <source>
        <dbReference type="EMBL" id="SVC31661.1"/>
    </source>
</evidence>
<reference evidence="2" key="1">
    <citation type="submission" date="2018-05" db="EMBL/GenBank/DDBJ databases">
        <authorList>
            <person name="Lanie J.A."/>
            <person name="Ng W.-L."/>
            <person name="Kazmierczak K.M."/>
            <person name="Andrzejewski T.M."/>
            <person name="Davidsen T.M."/>
            <person name="Wayne K.J."/>
            <person name="Tettelin H."/>
            <person name="Glass J.I."/>
            <person name="Rusch D."/>
            <person name="Podicherti R."/>
            <person name="Tsui H.-C.T."/>
            <person name="Winkler M.E."/>
        </authorList>
    </citation>
    <scope>NUCLEOTIDE SEQUENCE</scope>
</reference>
<evidence type="ECO:0000256" key="1">
    <source>
        <dbReference type="SAM" id="MobiDB-lite"/>
    </source>
</evidence>
<protein>
    <submittedName>
        <fullName evidence="2">Uncharacterized protein</fullName>
    </submittedName>
</protein>
<feature type="non-terminal residue" evidence="2">
    <location>
        <position position="24"/>
    </location>
</feature>
<dbReference type="EMBL" id="UINC01084740">
    <property type="protein sequence ID" value="SVC31661.1"/>
    <property type="molecule type" value="Genomic_DNA"/>
</dbReference>
<feature type="region of interest" description="Disordered" evidence="1">
    <location>
        <begin position="1"/>
        <end position="24"/>
    </location>
</feature>
<sequence>MVKAKTGFVREGTKARKKTRQGNG</sequence>
<dbReference type="AlphaFoldDB" id="A0A382L9V1"/>
<proteinExistence type="predicted"/>
<feature type="compositionally biased region" description="Basic residues" evidence="1">
    <location>
        <begin position="15"/>
        <end position="24"/>
    </location>
</feature>
<gene>
    <name evidence="2" type="ORF">METZ01_LOCUS284515</name>
</gene>
<organism evidence="2">
    <name type="scientific">marine metagenome</name>
    <dbReference type="NCBI Taxonomy" id="408172"/>
    <lineage>
        <taxon>unclassified sequences</taxon>
        <taxon>metagenomes</taxon>
        <taxon>ecological metagenomes</taxon>
    </lineage>
</organism>
<accession>A0A382L9V1</accession>